<evidence type="ECO:0000313" key="6">
    <source>
        <dbReference type="EMBL" id="RWS28147.1"/>
    </source>
</evidence>
<name>A0A443SKU4_9ACAR</name>
<feature type="compositionally biased region" description="Polar residues" evidence="4">
    <location>
        <begin position="21"/>
        <end position="46"/>
    </location>
</feature>
<dbReference type="CDD" id="cd12931">
    <property type="entry name" value="eNOPS_SF"/>
    <property type="match status" value="1"/>
</dbReference>
<dbReference type="FunFam" id="3.30.70.330:FF:000043">
    <property type="entry name" value="paraspeckle component 1 isoform X1"/>
    <property type="match status" value="1"/>
</dbReference>
<dbReference type="EMBL" id="NCKV01001547">
    <property type="protein sequence ID" value="RWS28147.1"/>
    <property type="molecule type" value="Genomic_DNA"/>
</dbReference>
<dbReference type="GO" id="GO:0003723">
    <property type="term" value="F:RNA binding"/>
    <property type="evidence" value="ECO:0007669"/>
    <property type="project" value="UniProtKB-UniRule"/>
</dbReference>
<proteinExistence type="predicted"/>
<keyword evidence="7" id="KW-1185">Reference proteome</keyword>
<dbReference type="Pfam" id="PF08075">
    <property type="entry name" value="NOPS"/>
    <property type="match status" value="1"/>
</dbReference>
<dbReference type="Gene3D" id="6.10.250.1170">
    <property type="match status" value="1"/>
</dbReference>
<dbReference type="InterPro" id="IPR035979">
    <property type="entry name" value="RBD_domain_sf"/>
</dbReference>
<protein>
    <submittedName>
        <fullName evidence="6">Splicing factor: proline-and glutamine-rich-like protein</fullName>
    </submittedName>
</protein>
<sequence>MGDSKEGINNNVAKDDKKPDLNSNSENHQNTKNSNYGPNKNFQMRNQRMKDKGVKNAKGGQKPPISGYPGHGNDWAKNMPILGAPTFDLKMKEKGEEGKKFTGRCRVFVANLPNDVNEDKLRKLFETYGEVSEVFLGKGNSFAFVKMDTRKNAEAARAALDFKNYEGRTLRVRLAAHAAAIRIKNLSPMVTNELLEHSFSFFGEIERAIVITDDRGRSIGEGIVEFARKSSAQQALKRCTAECFLITSVPKPVYVEPFEQRDEEEGFPEKHINKHQQDFRQEREVGPRFAEPGTFEHDFAMRWKQLFELEKQKRERLEIEIQEARNMLQEQMEYSRVEHQTKVLREQLRQMEEQSHKLAQIRTDRVTDERRRDEERQRQEMMMRQQEEDILRRQQVQDYSALRRQENELRMQANALQELLDRVSAILYWSLAIARMILWNYRLIKNEINNGCFFSELNCDH</sequence>
<feature type="domain" description="RRM" evidence="5">
    <location>
        <begin position="179"/>
        <end position="260"/>
    </location>
</feature>
<comment type="caution">
    <text evidence="6">The sequence shown here is derived from an EMBL/GenBank/DDBJ whole genome shotgun (WGS) entry which is preliminary data.</text>
</comment>
<dbReference type="PROSITE" id="PS50102">
    <property type="entry name" value="RRM"/>
    <property type="match status" value="2"/>
</dbReference>
<dbReference type="Gene3D" id="3.30.70.330">
    <property type="match status" value="2"/>
</dbReference>
<keyword evidence="2 3" id="KW-0694">RNA-binding</keyword>
<evidence type="ECO:0000256" key="1">
    <source>
        <dbReference type="ARBA" id="ARBA00022737"/>
    </source>
</evidence>
<dbReference type="CDD" id="cd12333">
    <property type="entry name" value="RRM2_p54nrb_like"/>
    <property type="match status" value="1"/>
</dbReference>
<dbReference type="SMART" id="SM00360">
    <property type="entry name" value="RRM"/>
    <property type="match status" value="2"/>
</dbReference>
<reference evidence="6 7" key="1">
    <citation type="journal article" date="2018" name="Gigascience">
        <title>Genomes of trombidid mites reveal novel predicted allergens and laterally-transferred genes associated with secondary metabolism.</title>
        <authorList>
            <person name="Dong X."/>
            <person name="Chaisiri K."/>
            <person name="Xia D."/>
            <person name="Armstrong S.D."/>
            <person name="Fang Y."/>
            <person name="Donnelly M.J."/>
            <person name="Kadowaki T."/>
            <person name="McGarry J.W."/>
            <person name="Darby A.C."/>
            <person name="Makepeace B.L."/>
        </authorList>
    </citation>
    <scope>NUCLEOTIDE SEQUENCE [LARGE SCALE GENOMIC DNA]</scope>
    <source>
        <strain evidence="6">UoL-UT</strain>
    </source>
</reference>
<organism evidence="6 7">
    <name type="scientific">Leptotrombidium deliense</name>
    <dbReference type="NCBI Taxonomy" id="299467"/>
    <lineage>
        <taxon>Eukaryota</taxon>
        <taxon>Metazoa</taxon>
        <taxon>Ecdysozoa</taxon>
        <taxon>Arthropoda</taxon>
        <taxon>Chelicerata</taxon>
        <taxon>Arachnida</taxon>
        <taxon>Acari</taxon>
        <taxon>Acariformes</taxon>
        <taxon>Trombidiformes</taxon>
        <taxon>Prostigmata</taxon>
        <taxon>Anystina</taxon>
        <taxon>Parasitengona</taxon>
        <taxon>Trombiculoidea</taxon>
        <taxon>Trombiculidae</taxon>
        <taxon>Leptotrombidium</taxon>
    </lineage>
</organism>
<evidence type="ECO:0000256" key="4">
    <source>
        <dbReference type="SAM" id="MobiDB-lite"/>
    </source>
</evidence>
<feature type="region of interest" description="Disordered" evidence="4">
    <location>
        <begin position="355"/>
        <end position="387"/>
    </location>
</feature>
<dbReference type="InterPro" id="IPR012975">
    <property type="entry name" value="NOPS"/>
</dbReference>
<dbReference type="OrthoDB" id="10067824at2759"/>
<dbReference type="SUPFAM" id="SSF54928">
    <property type="entry name" value="RNA-binding domain, RBD"/>
    <property type="match status" value="1"/>
</dbReference>
<dbReference type="STRING" id="299467.A0A443SKU4"/>
<accession>A0A443SKU4</accession>
<gene>
    <name evidence="6" type="ORF">B4U80_11129</name>
</gene>
<evidence type="ECO:0000256" key="2">
    <source>
        <dbReference type="ARBA" id="ARBA00022884"/>
    </source>
</evidence>
<dbReference type="InterPro" id="IPR000504">
    <property type="entry name" value="RRM_dom"/>
</dbReference>
<dbReference type="VEuPathDB" id="VectorBase:LDEU003894"/>
<dbReference type="Proteomes" id="UP000288716">
    <property type="component" value="Unassembled WGS sequence"/>
</dbReference>
<evidence type="ECO:0000256" key="3">
    <source>
        <dbReference type="PROSITE-ProRule" id="PRU00176"/>
    </source>
</evidence>
<evidence type="ECO:0000313" key="7">
    <source>
        <dbReference type="Proteomes" id="UP000288716"/>
    </source>
</evidence>
<dbReference type="Pfam" id="PF00076">
    <property type="entry name" value="RRM_1"/>
    <property type="match status" value="2"/>
</dbReference>
<keyword evidence="1" id="KW-0677">Repeat</keyword>
<dbReference type="InterPro" id="IPR012677">
    <property type="entry name" value="Nucleotide-bd_a/b_plait_sf"/>
</dbReference>
<feature type="domain" description="RRM" evidence="5">
    <location>
        <begin position="105"/>
        <end position="177"/>
    </location>
</feature>
<feature type="region of interest" description="Disordered" evidence="4">
    <location>
        <begin position="1"/>
        <end position="79"/>
    </location>
</feature>
<dbReference type="AlphaFoldDB" id="A0A443SKU4"/>
<dbReference type="PANTHER" id="PTHR23189">
    <property type="entry name" value="RNA RECOGNITION MOTIF-CONTAINING"/>
    <property type="match status" value="1"/>
</dbReference>
<evidence type="ECO:0000259" key="5">
    <source>
        <dbReference type="PROSITE" id="PS50102"/>
    </source>
</evidence>